<feature type="domain" description="Fido" evidence="1">
    <location>
        <begin position="117"/>
        <end position="272"/>
    </location>
</feature>
<evidence type="ECO:0000313" key="2">
    <source>
        <dbReference type="EMBL" id="MCF4143616.1"/>
    </source>
</evidence>
<dbReference type="EMBL" id="JAKGUD010000020">
    <property type="protein sequence ID" value="MCF4143616.1"/>
    <property type="molecule type" value="Genomic_DNA"/>
</dbReference>
<dbReference type="InterPro" id="IPR036597">
    <property type="entry name" value="Fido-like_dom_sf"/>
</dbReference>
<sequence length="377" mass="43574">MRRYLTCKSGLFYFSEEYDKELLSPSLAVAAILNKTVADLPILPRKVSQLETELVRQSIFGTAAIEGNPLSQEDVIGIMENDDVSDVVHKSEIEIRNLVKAYEVLSKIKPEKDPFILEESLIRELHRIVTSGVPHQFNEPGRYRNETVGYTEVGDKYHGGVYRPPRILKDIEDLMREYVEWVNSEELTSKGPFVRAILAHYHFSLIHPFFDGNGRTARLIEAIILQAANVRYVPKMLSNYYYRNIDGYYFAFSETIKLKGKDVTPFLKFCLDGVTESLMDIKDRITDLIKKLVFREHLAQLKAQREITVRQFELLSLLLDDLRDFSLNDLMGERPFSLLYRKVTKQTARRDVKRLTELKLIAQAGENRYSLNLDAVK</sequence>
<comment type="caution">
    <text evidence="2">The sequence shown here is derived from an EMBL/GenBank/DDBJ whole genome shotgun (WGS) entry which is preliminary data.</text>
</comment>
<evidence type="ECO:0000259" key="1">
    <source>
        <dbReference type="PROSITE" id="PS51459"/>
    </source>
</evidence>
<proteinExistence type="predicted"/>
<gene>
    <name evidence="2" type="ORF">L2W38_12435</name>
</gene>
<dbReference type="InterPro" id="IPR003812">
    <property type="entry name" value="Fido"/>
</dbReference>
<organism evidence="2 3">
    <name type="scientific">Dethiosulfovibrio marinus</name>
    <dbReference type="NCBI Taxonomy" id="133532"/>
    <lineage>
        <taxon>Bacteria</taxon>
        <taxon>Thermotogati</taxon>
        <taxon>Synergistota</taxon>
        <taxon>Synergistia</taxon>
        <taxon>Synergistales</taxon>
        <taxon>Dethiosulfovibrionaceae</taxon>
        <taxon>Dethiosulfovibrio</taxon>
    </lineage>
</organism>
<dbReference type="PANTHER" id="PTHR13504">
    <property type="entry name" value="FIDO DOMAIN-CONTAINING PROTEIN DDB_G0283145"/>
    <property type="match status" value="1"/>
</dbReference>
<dbReference type="Pfam" id="PF02661">
    <property type="entry name" value="Fic"/>
    <property type="match status" value="1"/>
</dbReference>
<accession>A0ABS9ER12</accession>
<reference evidence="2 3" key="1">
    <citation type="submission" date="2022-01" db="EMBL/GenBank/DDBJ databases">
        <title>Dethiosulfovibrio faecalis sp. nov., a novel proteolytic, non-sulfur-reducing bacterium isolated from a marine aquaculture solid waste bioreactor.</title>
        <authorList>
            <person name="Grabowski S."/>
            <person name="Apolinario E."/>
            <person name="Schneider N."/>
            <person name="Marshall C.W."/>
            <person name="Sowers K.R."/>
        </authorList>
    </citation>
    <scope>NUCLEOTIDE SEQUENCE [LARGE SCALE GENOMIC DNA]</scope>
    <source>
        <strain evidence="2 3">DSM 12537</strain>
    </source>
</reference>
<keyword evidence="3" id="KW-1185">Reference proteome</keyword>
<dbReference type="PROSITE" id="PS51459">
    <property type="entry name" value="FIDO"/>
    <property type="match status" value="1"/>
</dbReference>
<dbReference type="InterPro" id="IPR040198">
    <property type="entry name" value="Fido_containing"/>
</dbReference>
<dbReference type="Gene3D" id="1.10.3290.10">
    <property type="entry name" value="Fido-like domain"/>
    <property type="match status" value="1"/>
</dbReference>
<name>A0ABS9ER12_9BACT</name>
<dbReference type="Proteomes" id="UP001200430">
    <property type="component" value="Unassembled WGS sequence"/>
</dbReference>
<protein>
    <submittedName>
        <fullName evidence="2">Fic family protein</fullName>
    </submittedName>
</protein>
<dbReference type="PANTHER" id="PTHR13504:SF38">
    <property type="entry name" value="FIDO DOMAIN-CONTAINING PROTEIN"/>
    <property type="match status" value="1"/>
</dbReference>
<evidence type="ECO:0000313" key="3">
    <source>
        <dbReference type="Proteomes" id="UP001200430"/>
    </source>
</evidence>
<dbReference type="SUPFAM" id="SSF140931">
    <property type="entry name" value="Fic-like"/>
    <property type="match status" value="1"/>
</dbReference>
<dbReference type="RefSeq" id="WP_236100374.1">
    <property type="nucleotide sequence ID" value="NZ_JAKGUD010000020.1"/>
</dbReference>